<comment type="subunit">
    <text evidence="2">Homooligomer of 24 subunits, arranged as 12 dimers, that are packed together to form an approximately spherical molecule with a central cavity, in which large amounts of iron can be deposited.</text>
</comment>
<comment type="similarity">
    <text evidence="9">Belongs to the bacterioferritin family.</text>
</comment>
<dbReference type="InterPro" id="IPR012347">
    <property type="entry name" value="Ferritin-like"/>
</dbReference>
<proteinExistence type="inferred from homology"/>
<dbReference type="PIRSF" id="PIRSF002560">
    <property type="entry name" value="Bacterioferritin"/>
    <property type="match status" value="1"/>
</dbReference>
<evidence type="ECO:0000256" key="6">
    <source>
        <dbReference type="ARBA" id="ARBA00023004"/>
    </source>
</evidence>
<dbReference type="InterPro" id="IPR008331">
    <property type="entry name" value="Ferritin_DPS_dom"/>
</dbReference>
<comment type="catalytic activity">
    <reaction evidence="8 9">
        <text>4 Fe(2+) + O2 + 4 H(+) = 4 Fe(3+) + 2 H2O</text>
        <dbReference type="Rhea" id="RHEA:11148"/>
        <dbReference type="ChEBI" id="CHEBI:15377"/>
        <dbReference type="ChEBI" id="CHEBI:15378"/>
        <dbReference type="ChEBI" id="CHEBI:15379"/>
        <dbReference type="ChEBI" id="CHEBI:29033"/>
        <dbReference type="ChEBI" id="CHEBI:29034"/>
        <dbReference type="EC" id="1.16.3.1"/>
    </reaction>
</comment>
<keyword evidence="5 9" id="KW-0479">Metal-binding</keyword>
<name>A0ABM7WMX6_9ACTN</name>
<sequence>MKGNQKLIDTLNSLLEGELTAINQYIVHAEMCEDWGYGKLSGSFKTRAITEMKHAEKLIERILFLEGTPIVSNLSDINIGKEVPEQVKNDHSLEVDTVKDYNEAIVLAGEVLDYATRDILMEILNDEDQHVDELEELQDQIDQMSLQIFLSTQN</sequence>
<dbReference type="EMBL" id="AP025564">
    <property type="protein sequence ID" value="BDE97751.1"/>
    <property type="molecule type" value="Genomic_DNA"/>
</dbReference>
<reference evidence="12 13" key="1">
    <citation type="submission" date="2022-01" db="EMBL/GenBank/DDBJ databases">
        <title>Novel bile acid biosynthetic pathways are enriched in the microbiome of centenarians.</title>
        <authorList>
            <person name="Sato Y."/>
            <person name="Atarashi K."/>
            <person name="Plichta R.D."/>
            <person name="Arai Y."/>
            <person name="Sasajima S."/>
            <person name="Kearney M.S."/>
            <person name="Suda W."/>
            <person name="Takeshita K."/>
            <person name="Sasaki T."/>
            <person name="Okamoto S."/>
            <person name="Skelly N.A."/>
            <person name="Okamura Y."/>
            <person name="Vlamakis H."/>
            <person name="Li Y."/>
            <person name="Tanoue T."/>
            <person name="Takei H."/>
            <person name="Nittono H."/>
            <person name="Narushima S."/>
            <person name="Irie J."/>
            <person name="Itoh H."/>
            <person name="Moriya K."/>
            <person name="Sugiura Y."/>
            <person name="Suematsu M."/>
            <person name="Moritoki N."/>
            <person name="Shibata S."/>
            <person name="Littman R.D."/>
            <person name="Fischbach A.M."/>
            <person name="Uwamino Y."/>
            <person name="Inoue T."/>
            <person name="Honda A."/>
            <person name="Hattori M."/>
            <person name="Murai T."/>
            <person name="Xavier J.R."/>
            <person name="Hirose N."/>
            <person name="Honda K."/>
        </authorList>
    </citation>
    <scope>NUCLEOTIDE SEQUENCE [LARGE SCALE GENOMIC DNA]</scope>
    <source>
        <strain evidence="12 13">CE91-St30</strain>
    </source>
</reference>
<dbReference type="PANTHER" id="PTHR30295:SF0">
    <property type="entry name" value="BACTERIOFERRITIN"/>
    <property type="match status" value="1"/>
</dbReference>
<comment type="cofactor">
    <cofactor evidence="1">
        <name>heme b</name>
        <dbReference type="ChEBI" id="CHEBI:60344"/>
    </cofactor>
</comment>
<evidence type="ECO:0000256" key="5">
    <source>
        <dbReference type="ARBA" id="ARBA00022723"/>
    </source>
</evidence>
<evidence type="ECO:0000256" key="2">
    <source>
        <dbReference type="ARBA" id="ARBA00011637"/>
    </source>
</evidence>
<dbReference type="InterPro" id="IPR009040">
    <property type="entry name" value="Ferritin-like_diiron"/>
</dbReference>
<evidence type="ECO:0000259" key="11">
    <source>
        <dbReference type="PROSITE" id="PS50905"/>
    </source>
</evidence>
<protein>
    <recommendedName>
        <fullName evidence="9">Bacterioferritin</fullName>
        <ecNumber evidence="9">1.16.3.1</ecNumber>
    </recommendedName>
</protein>
<dbReference type="CDD" id="cd00907">
    <property type="entry name" value="Bacterioferritin"/>
    <property type="match status" value="1"/>
</dbReference>
<organism evidence="12 13">
    <name type="scientific">Raoultibacter timonensis</name>
    <dbReference type="NCBI Taxonomy" id="1907662"/>
    <lineage>
        <taxon>Bacteria</taxon>
        <taxon>Bacillati</taxon>
        <taxon>Actinomycetota</taxon>
        <taxon>Coriobacteriia</taxon>
        <taxon>Eggerthellales</taxon>
        <taxon>Eggerthellaceae</taxon>
        <taxon>Raoultibacter</taxon>
    </lineage>
</organism>
<dbReference type="SUPFAM" id="SSF47240">
    <property type="entry name" value="Ferritin-like"/>
    <property type="match status" value="1"/>
</dbReference>
<keyword evidence="4" id="KW-0349">Heme</keyword>
<evidence type="ECO:0000256" key="3">
    <source>
        <dbReference type="ARBA" id="ARBA00022434"/>
    </source>
</evidence>
<keyword evidence="10" id="KW-0175">Coiled coil</keyword>
<dbReference type="Proteomes" id="UP001320544">
    <property type="component" value="Chromosome"/>
</dbReference>
<evidence type="ECO:0000256" key="1">
    <source>
        <dbReference type="ARBA" id="ARBA00001970"/>
    </source>
</evidence>
<comment type="function">
    <text evidence="9">Iron-storage protein, whose ferroxidase center binds Fe(2+), oxidizes it using dioxygen to Fe(3+), and participates in the subsequent Fe(3+) oxide mineral core formation within the central cavity of the BFR protein shell.</text>
</comment>
<evidence type="ECO:0000256" key="9">
    <source>
        <dbReference type="PIRNR" id="PIRNR002560"/>
    </source>
</evidence>
<dbReference type="InterPro" id="IPR002024">
    <property type="entry name" value="Bacterioferritin"/>
</dbReference>
<feature type="coiled-coil region" evidence="10">
    <location>
        <begin position="120"/>
        <end position="147"/>
    </location>
</feature>
<dbReference type="EC" id="1.16.3.1" evidence="9"/>
<dbReference type="InterPro" id="IPR009078">
    <property type="entry name" value="Ferritin-like_SF"/>
</dbReference>
<accession>A0ABM7WMX6</accession>
<evidence type="ECO:0000256" key="7">
    <source>
        <dbReference type="ARBA" id="ARBA00036243"/>
    </source>
</evidence>
<dbReference type="PANTHER" id="PTHR30295">
    <property type="entry name" value="BACTERIOFERRITIN"/>
    <property type="match status" value="1"/>
</dbReference>
<keyword evidence="6 9" id="KW-0408">Iron</keyword>
<keyword evidence="13" id="KW-1185">Reference proteome</keyword>
<dbReference type="NCBIfam" id="TIGR00754">
    <property type="entry name" value="bfr"/>
    <property type="match status" value="1"/>
</dbReference>
<dbReference type="RefSeq" id="WP_102380161.1">
    <property type="nucleotide sequence ID" value="NZ_AP025564.1"/>
</dbReference>
<dbReference type="PROSITE" id="PS50905">
    <property type="entry name" value="FERRITIN_LIKE"/>
    <property type="match status" value="1"/>
</dbReference>
<keyword evidence="3 9" id="KW-0409">Iron storage</keyword>
<feature type="domain" description="Ferritin-like diiron" evidence="11">
    <location>
        <begin position="1"/>
        <end position="145"/>
    </location>
</feature>
<gene>
    <name evidence="12" type="ORF">CE91St30_30840</name>
</gene>
<evidence type="ECO:0000256" key="4">
    <source>
        <dbReference type="ARBA" id="ARBA00022617"/>
    </source>
</evidence>
<evidence type="ECO:0000313" key="13">
    <source>
        <dbReference type="Proteomes" id="UP001320544"/>
    </source>
</evidence>
<comment type="catalytic activity">
    <reaction evidence="7">
        <text>Fe(2+)(in) = Fe(2+)(out)</text>
        <dbReference type="Rhea" id="RHEA:28486"/>
        <dbReference type="ChEBI" id="CHEBI:29033"/>
    </reaction>
</comment>
<evidence type="ECO:0000256" key="8">
    <source>
        <dbReference type="ARBA" id="ARBA00047990"/>
    </source>
</evidence>
<dbReference type="Gene3D" id="1.20.1260.10">
    <property type="match status" value="1"/>
</dbReference>
<dbReference type="Pfam" id="PF00210">
    <property type="entry name" value="Ferritin"/>
    <property type="match status" value="1"/>
</dbReference>
<evidence type="ECO:0000313" key="12">
    <source>
        <dbReference type="EMBL" id="BDE97751.1"/>
    </source>
</evidence>
<dbReference type="PRINTS" id="PR00601">
    <property type="entry name" value="BACFERRITIN"/>
</dbReference>
<evidence type="ECO:0000256" key="10">
    <source>
        <dbReference type="SAM" id="Coils"/>
    </source>
</evidence>